<dbReference type="AlphaFoldDB" id="A0A0C9X465"/>
<feature type="compositionally biased region" description="Polar residues" evidence="1">
    <location>
        <begin position="681"/>
        <end position="694"/>
    </location>
</feature>
<accession>A0A0C9X465</accession>
<gene>
    <name evidence="2" type="ORF">K443DRAFT_14475</name>
</gene>
<feature type="region of interest" description="Disordered" evidence="1">
    <location>
        <begin position="350"/>
        <end position="420"/>
    </location>
</feature>
<feature type="compositionally biased region" description="Low complexity" evidence="1">
    <location>
        <begin position="378"/>
        <end position="409"/>
    </location>
</feature>
<evidence type="ECO:0000313" key="2">
    <source>
        <dbReference type="EMBL" id="KIJ91342.1"/>
    </source>
</evidence>
<keyword evidence="3" id="KW-1185">Reference proteome</keyword>
<dbReference type="HOGENOM" id="CLU_007338_0_0_1"/>
<protein>
    <submittedName>
        <fullName evidence="2">Uncharacterized protein</fullName>
    </submittedName>
</protein>
<feature type="compositionally biased region" description="Acidic residues" evidence="1">
    <location>
        <begin position="543"/>
        <end position="583"/>
    </location>
</feature>
<feature type="region of interest" description="Disordered" evidence="1">
    <location>
        <begin position="543"/>
        <end position="694"/>
    </location>
</feature>
<dbReference type="EMBL" id="KN839020">
    <property type="protein sequence ID" value="KIJ91342.1"/>
    <property type="molecule type" value="Genomic_DNA"/>
</dbReference>
<organism evidence="2 3">
    <name type="scientific">Laccaria amethystina LaAM-08-1</name>
    <dbReference type="NCBI Taxonomy" id="1095629"/>
    <lineage>
        <taxon>Eukaryota</taxon>
        <taxon>Fungi</taxon>
        <taxon>Dikarya</taxon>
        <taxon>Basidiomycota</taxon>
        <taxon>Agaricomycotina</taxon>
        <taxon>Agaricomycetes</taxon>
        <taxon>Agaricomycetidae</taxon>
        <taxon>Agaricales</taxon>
        <taxon>Agaricineae</taxon>
        <taxon>Hydnangiaceae</taxon>
        <taxon>Laccaria</taxon>
    </lineage>
</organism>
<feature type="compositionally biased region" description="Basic and acidic residues" evidence="1">
    <location>
        <begin position="362"/>
        <end position="375"/>
    </location>
</feature>
<dbReference type="OrthoDB" id="3158970at2759"/>
<evidence type="ECO:0000256" key="1">
    <source>
        <dbReference type="SAM" id="MobiDB-lite"/>
    </source>
</evidence>
<dbReference type="STRING" id="1095629.A0A0C9X465"/>
<feature type="compositionally biased region" description="Basic and acidic residues" evidence="1">
    <location>
        <begin position="596"/>
        <end position="606"/>
    </location>
</feature>
<reference evidence="3" key="2">
    <citation type="submission" date="2015-01" db="EMBL/GenBank/DDBJ databases">
        <title>Evolutionary Origins and Diversification of the Mycorrhizal Mutualists.</title>
        <authorList>
            <consortium name="DOE Joint Genome Institute"/>
            <consortium name="Mycorrhizal Genomics Consortium"/>
            <person name="Kohler A."/>
            <person name="Kuo A."/>
            <person name="Nagy L.G."/>
            <person name="Floudas D."/>
            <person name="Copeland A."/>
            <person name="Barry K.W."/>
            <person name="Cichocki N."/>
            <person name="Veneault-Fourrey C."/>
            <person name="LaButti K."/>
            <person name="Lindquist E.A."/>
            <person name="Lipzen A."/>
            <person name="Lundell T."/>
            <person name="Morin E."/>
            <person name="Murat C."/>
            <person name="Riley R."/>
            <person name="Ohm R."/>
            <person name="Sun H."/>
            <person name="Tunlid A."/>
            <person name="Henrissat B."/>
            <person name="Grigoriev I.V."/>
            <person name="Hibbett D.S."/>
            <person name="Martin F."/>
        </authorList>
    </citation>
    <scope>NUCLEOTIDE SEQUENCE [LARGE SCALE GENOMIC DNA]</scope>
    <source>
        <strain evidence="3">LaAM-08-1</strain>
    </source>
</reference>
<dbReference type="Proteomes" id="UP000054477">
    <property type="component" value="Unassembled WGS sequence"/>
</dbReference>
<evidence type="ECO:0000313" key="3">
    <source>
        <dbReference type="Proteomes" id="UP000054477"/>
    </source>
</evidence>
<feature type="compositionally biased region" description="Acidic residues" evidence="1">
    <location>
        <begin position="607"/>
        <end position="616"/>
    </location>
</feature>
<sequence>MSSTYFDGKDAWRCFESPTVRRTALPTVEGRHFWQQAVALIDLADSLLQHIIAYLKSNLHTIPTRPPALRHSSVSHSVTISAISSIVAASYAASTSVIHRGLTTAKRVIHSPFLGPINICRDHDYRRNAFCGLVYPKLPSLKLPACPAKEKWWLRQNTRPGDMLQQALAAARLARGGGAVGYGRDGHYGNLDVDEEEEEEEEDDEDDPDHMQLTQESGPTVVPAIHPCPWTRERSSSNASSGSALLTTDEVEEVEEEHAKRSTVTAEIPSSYSLCEQAYVAHQRQMRVVLLPVLKNVVRRLVMECAASEGRREDPAVRAARMSMEEVLRIVREEEGVWFDGVDWAERRRSDDAVKRRKRVQRAREDALVKRRGEDDSASSSGSSSTKSASDSSSSATSPVLSATTLQTTPSPPPLSDEGVDVEKKEDYLRPMTIPVSPVLNPPRLLRPIPYVPATTANMPHFSLEAFRAVWREACAPLYHCRCRICERAALLANAQAAGNSSVSPTVVPSQKVVEPKTRAVVDPAVLRGGDQGHPLEITLDEAVEAEPDLGGEGEAGVEYERREEEEDEEEEEELQYEGDYSDELERCSYTPPSDVEVRPRKRSSDELEDDAEADEADRLRGGTLPKRARKGERYAAEDEESVSVKLKLRKRSSEELDDADEDGGRSGGGNKRVRVDDSSPAESPRTSTTATCDVSSLADEECLNRDRARGGQVTRSSRVLVSEVDLDRLYVLADEEDLVVLVSFLVLVTIAAAYPSSPFLSFMYCYPSLSHTSNKGHTGS</sequence>
<feature type="compositionally biased region" description="Acidic residues" evidence="1">
    <location>
        <begin position="192"/>
        <end position="208"/>
    </location>
</feature>
<reference evidence="2 3" key="1">
    <citation type="submission" date="2014-04" db="EMBL/GenBank/DDBJ databases">
        <authorList>
            <consortium name="DOE Joint Genome Institute"/>
            <person name="Kuo A."/>
            <person name="Kohler A."/>
            <person name="Nagy L.G."/>
            <person name="Floudas D."/>
            <person name="Copeland A."/>
            <person name="Barry K.W."/>
            <person name="Cichocki N."/>
            <person name="Veneault-Fourrey C."/>
            <person name="LaButti K."/>
            <person name="Lindquist E.A."/>
            <person name="Lipzen A."/>
            <person name="Lundell T."/>
            <person name="Morin E."/>
            <person name="Murat C."/>
            <person name="Sun H."/>
            <person name="Tunlid A."/>
            <person name="Henrissat B."/>
            <person name="Grigoriev I.V."/>
            <person name="Hibbett D.S."/>
            <person name="Martin F."/>
            <person name="Nordberg H.P."/>
            <person name="Cantor M.N."/>
            <person name="Hua S.X."/>
        </authorList>
    </citation>
    <scope>NUCLEOTIDE SEQUENCE [LARGE SCALE GENOMIC DNA]</scope>
    <source>
        <strain evidence="2 3">LaAM-08-1</strain>
    </source>
</reference>
<proteinExistence type="predicted"/>
<name>A0A0C9X465_9AGAR</name>
<feature type="region of interest" description="Disordered" evidence="1">
    <location>
        <begin position="184"/>
        <end position="222"/>
    </location>
</feature>